<reference evidence="1 2" key="1">
    <citation type="submission" date="2024-01" db="EMBL/GenBank/DDBJ databases">
        <title>The genomes of 5 underutilized Papilionoideae crops provide insights into root nodulation and disease resistance.</title>
        <authorList>
            <person name="Yuan L."/>
        </authorList>
    </citation>
    <scope>NUCLEOTIDE SEQUENCE [LARGE SCALE GENOMIC DNA]</scope>
    <source>
        <strain evidence="1">LY-2023</strain>
        <tissue evidence="1">Leaf</tissue>
    </source>
</reference>
<gene>
    <name evidence="1" type="ORF">RJT34_12697</name>
</gene>
<evidence type="ECO:0000313" key="1">
    <source>
        <dbReference type="EMBL" id="KAK7301821.1"/>
    </source>
</evidence>
<dbReference type="Proteomes" id="UP001359559">
    <property type="component" value="Unassembled WGS sequence"/>
</dbReference>
<name>A0AAN9PKR8_CLITE</name>
<proteinExistence type="predicted"/>
<accession>A0AAN9PKR8</accession>
<evidence type="ECO:0000313" key="2">
    <source>
        <dbReference type="Proteomes" id="UP001359559"/>
    </source>
</evidence>
<dbReference type="AlphaFoldDB" id="A0AAN9PKR8"/>
<organism evidence="1 2">
    <name type="scientific">Clitoria ternatea</name>
    <name type="common">Butterfly pea</name>
    <dbReference type="NCBI Taxonomy" id="43366"/>
    <lineage>
        <taxon>Eukaryota</taxon>
        <taxon>Viridiplantae</taxon>
        <taxon>Streptophyta</taxon>
        <taxon>Embryophyta</taxon>
        <taxon>Tracheophyta</taxon>
        <taxon>Spermatophyta</taxon>
        <taxon>Magnoliopsida</taxon>
        <taxon>eudicotyledons</taxon>
        <taxon>Gunneridae</taxon>
        <taxon>Pentapetalae</taxon>
        <taxon>rosids</taxon>
        <taxon>fabids</taxon>
        <taxon>Fabales</taxon>
        <taxon>Fabaceae</taxon>
        <taxon>Papilionoideae</taxon>
        <taxon>50 kb inversion clade</taxon>
        <taxon>NPAAA clade</taxon>
        <taxon>indigoferoid/millettioid clade</taxon>
        <taxon>Phaseoleae</taxon>
        <taxon>Clitoria</taxon>
    </lineage>
</organism>
<protein>
    <submittedName>
        <fullName evidence="1">Uncharacterized protein</fullName>
    </submittedName>
</protein>
<comment type="caution">
    <text evidence="1">The sequence shown here is derived from an EMBL/GenBank/DDBJ whole genome shotgun (WGS) entry which is preliminary data.</text>
</comment>
<dbReference type="EMBL" id="JAYKXN010000003">
    <property type="protein sequence ID" value="KAK7301821.1"/>
    <property type="molecule type" value="Genomic_DNA"/>
</dbReference>
<keyword evidence="2" id="KW-1185">Reference proteome</keyword>
<sequence length="79" mass="8918">MGCLSAIDVPEGFLLEWWSSNYDFDFFKAQLQMKGTQGLEATQGYTTFSYKKAKCSMNVEAKNHLPGDFTPSTFLTLPH</sequence>